<dbReference type="EMBL" id="JBHUOZ010000002">
    <property type="protein sequence ID" value="MFD2919760.1"/>
    <property type="molecule type" value="Genomic_DNA"/>
</dbReference>
<evidence type="ECO:0000259" key="1">
    <source>
        <dbReference type="Pfam" id="PF00561"/>
    </source>
</evidence>
<dbReference type="GO" id="GO:0016787">
    <property type="term" value="F:hydrolase activity"/>
    <property type="evidence" value="ECO:0007669"/>
    <property type="project" value="UniProtKB-KW"/>
</dbReference>
<dbReference type="PANTHER" id="PTHR43798:SF33">
    <property type="entry name" value="HYDROLASE, PUTATIVE (AFU_ORTHOLOGUE AFUA_2G14860)-RELATED"/>
    <property type="match status" value="1"/>
</dbReference>
<dbReference type="InterPro" id="IPR000073">
    <property type="entry name" value="AB_hydrolase_1"/>
</dbReference>
<organism evidence="2 3">
    <name type="scientific">Terrimonas rubra</name>
    <dbReference type="NCBI Taxonomy" id="1035890"/>
    <lineage>
        <taxon>Bacteria</taxon>
        <taxon>Pseudomonadati</taxon>
        <taxon>Bacteroidota</taxon>
        <taxon>Chitinophagia</taxon>
        <taxon>Chitinophagales</taxon>
        <taxon>Chitinophagaceae</taxon>
        <taxon>Terrimonas</taxon>
    </lineage>
</organism>
<sequence>MQQWVLPFKQSSFAVKTWGNGPQLVLCLHGYGESAMHFSFLQQLGSKYTIAAIDLPYHGDTIWQDKKKLLPVQLLELIGQLLQNLRKRDTALYDKLILLGYSMGGRVALSLYQHQPSLFSKLVLLAPDGLKLNRWYWLATQTFLGNRLFKFTMQHPGWFFNMLQLLNKAGMVNTSIFKFVNFYIGDATVRSLLYQRWTVLSPFRPNLQKLQTMIRQQQTPVRLVYGQYDKIIVPVVGERFIKHIPEQGQMIILATGHQLLQEKWLADFGKVMAG</sequence>
<dbReference type="InterPro" id="IPR029058">
    <property type="entry name" value="AB_hydrolase_fold"/>
</dbReference>
<comment type="caution">
    <text evidence="2">The sequence shown here is derived from an EMBL/GenBank/DDBJ whole genome shotgun (WGS) entry which is preliminary data.</text>
</comment>
<dbReference type="InterPro" id="IPR050266">
    <property type="entry name" value="AB_hydrolase_sf"/>
</dbReference>
<evidence type="ECO:0000313" key="2">
    <source>
        <dbReference type="EMBL" id="MFD2919760.1"/>
    </source>
</evidence>
<evidence type="ECO:0000313" key="3">
    <source>
        <dbReference type="Proteomes" id="UP001597511"/>
    </source>
</evidence>
<accession>A0ABW6A5N4</accession>
<gene>
    <name evidence="2" type="ORF">ACFS6H_08590</name>
</gene>
<dbReference type="PANTHER" id="PTHR43798">
    <property type="entry name" value="MONOACYLGLYCEROL LIPASE"/>
    <property type="match status" value="1"/>
</dbReference>
<dbReference type="Pfam" id="PF00561">
    <property type="entry name" value="Abhydrolase_1"/>
    <property type="match status" value="1"/>
</dbReference>
<protein>
    <submittedName>
        <fullName evidence="2">Alpha/beta fold hydrolase</fullName>
    </submittedName>
</protein>
<proteinExistence type="predicted"/>
<dbReference type="Gene3D" id="3.40.50.1820">
    <property type="entry name" value="alpha/beta hydrolase"/>
    <property type="match status" value="1"/>
</dbReference>
<keyword evidence="2" id="KW-0378">Hydrolase</keyword>
<feature type="domain" description="AB hydrolase-1" evidence="1">
    <location>
        <begin position="24"/>
        <end position="258"/>
    </location>
</feature>
<name>A0ABW6A5N4_9BACT</name>
<reference evidence="3" key="1">
    <citation type="journal article" date="2019" name="Int. J. Syst. Evol. Microbiol.">
        <title>The Global Catalogue of Microorganisms (GCM) 10K type strain sequencing project: providing services to taxonomists for standard genome sequencing and annotation.</title>
        <authorList>
            <consortium name="The Broad Institute Genomics Platform"/>
            <consortium name="The Broad Institute Genome Sequencing Center for Infectious Disease"/>
            <person name="Wu L."/>
            <person name="Ma J."/>
        </authorList>
    </citation>
    <scope>NUCLEOTIDE SEQUENCE [LARGE SCALE GENOMIC DNA]</scope>
    <source>
        <strain evidence="3">KCTC 23299</strain>
    </source>
</reference>
<dbReference type="Proteomes" id="UP001597511">
    <property type="component" value="Unassembled WGS sequence"/>
</dbReference>
<dbReference type="SUPFAM" id="SSF53474">
    <property type="entry name" value="alpha/beta-Hydrolases"/>
    <property type="match status" value="1"/>
</dbReference>
<dbReference type="RefSeq" id="WP_386097311.1">
    <property type="nucleotide sequence ID" value="NZ_JBHUOZ010000002.1"/>
</dbReference>
<keyword evidence="3" id="KW-1185">Reference proteome</keyword>